<reference evidence="2" key="1">
    <citation type="submission" date="2017-03" db="EMBL/GenBank/DDBJ databases">
        <title>Genomes of endolithic fungi from Antarctica.</title>
        <authorList>
            <person name="Coleine C."/>
            <person name="Masonjones S."/>
            <person name="Stajich J.E."/>
        </authorList>
    </citation>
    <scope>NUCLEOTIDE SEQUENCE [LARGE SCALE GENOMIC DNA]</scope>
    <source>
        <strain evidence="2">CCFEE 5527</strain>
    </source>
</reference>
<dbReference type="Proteomes" id="UP000192596">
    <property type="component" value="Unassembled WGS sequence"/>
</dbReference>
<sequence length="175" mass="20569">MSQFYDKRTATPYTVPLGLNEREPLQYESDWPTARNYEIQQLVADHDFCDPAPAHDYVRRIMFRLEIYEADSPSIAEILASALDDFTYRRSYSLTDDSLYSSDGRSGSHQDRTELQDKRRRLYDSNVFPMITRRNMLQGHADYERLLANERYYVLGCKREVEDDQYHSEAATMPA</sequence>
<keyword evidence="2" id="KW-1185">Reference proteome</keyword>
<dbReference type="EMBL" id="NAJO01000046">
    <property type="protein sequence ID" value="OQN98359.1"/>
    <property type="molecule type" value="Genomic_DNA"/>
</dbReference>
<proteinExistence type="predicted"/>
<organism evidence="1 2">
    <name type="scientific">Cryoendolithus antarcticus</name>
    <dbReference type="NCBI Taxonomy" id="1507870"/>
    <lineage>
        <taxon>Eukaryota</taxon>
        <taxon>Fungi</taxon>
        <taxon>Dikarya</taxon>
        <taxon>Ascomycota</taxon>
        <taxon>Pezizomycotina</taxon>
        <taxon>Dothideomycetes</taxon>
        <taxon>Dothideomycetidae</taxon>
        <taxon>Cladosporiales</taxon>
        <taxon>Cladosporiaceae</taxon>
        <taxon>Cryoendolithus</taxon>
    </lineage>
</organism>
<dbReference type="InParanoid" id="A0A1V8SGZ1"/>
<evidence type="ECO:0000313" key="1">
    <source>
        <dbReference type="EMBL" id="OQN98359.1"/>
    </source>
</evidence>
<evidence type="ECO:0000313" key="2">
    <source>
        <dbReference type="Proteomes" id="UP000192596"/>
    </source>
</evidence>
<gene>
    <name evidence="1" type="ORF">B0A48_15626</name>
</gene>
<comment type="caution">
    <text evidence="1">The sequence shown here is derived from an EMBL/GenBank/DDBJ whole genome shotgun (WGS) entry which is preliminary data.</text>
</comment>
<dbReference type="AlphaFoldDB" id="A0A1V8SGZ1"/>
<accession>A0A1V8SGZ1</accession>
<name>A0A1V8SGZ1_9PEZI</name>
<protein>
    <submittedName>
        <fullName evidence="1">Uncharacterized protein</fullName>
    </submittedName>
</protein>